<keyword evidence="1" id="KW-0472">Membrane</keyword>
<keyword evidence="1" id="KW-1133">Transmembrane helix</keyword>
<accession>A0ABW5G6Q0</accession>
<dbReference type="InterPro" id="IPR036465">
    <property type="entry name" value="vWFA_dom_sf"/>
</dbReference>
<comment type="caution">
    <text evidence="3">The sequence shown here is derived from an EMBL/GenBank/DDBJ whole genome shotgun (WGS) entry which is preliminary data.</text>
</comment>
<sequence>MGRHLPPTKRGVRAPVVVAGVVVVLFAAGTLTVVSLTKGAPPCANAVPVKVAAAPEIAPMVNEIGHAVEEADPCYAFDVDDRDPGAIEESLEVVGNSEKPDVWISDSTLRLRRANAEGAADVPSSGFSIADSPVVFAVTEPAAAGLGWPGRTPGWSDILGDSRITLGIPDPSRDPVGISALMGVRQALSTTGAKDGDTSLAYASVLRRFSANTLPAVDDLYSRLPSAGGSKEPVTAFPSSENSLLRNNVRESAANGRGSLVAVYPPQPIPSLDYPFAVLAGTGRDQAAGAEKLLRALLDPAGQAALAGAGFRTPDGRSLLTRSQDDHVSVVTQNLAQMPSDSALDSLITEWSKVNQSSRARVLIDASAAMNTVVPRSGGRTRMDLTTDAVARGLNLFKPTSELSTWIFATDLDGRRDYREVIPMTPVSDLLTDRAADTIRGLHATPDGRLGLFDSVLEAYRDARDGWEVGRLNLLIVLTGGRNDDPRDLNLDKFLTEMGKLTDPQRPVPVIAVGVGPDADLTQLNAITGVTGGRTVAATDATDVANVLYNALAALAGAGS</sequence>
<name>A0ABW5G6Q0_9PSEU</name>
<keyword evidence="1" id="KW-0812">Transmembrane</keyword>
<dbReference type="PROSITE" id="PS50234">
    <property type="entry name" value="VWFA"/>
    <property type="match status" value="1"/>
</dbReference>
<dbReference type="Pfam" id="PF13531">
    <property type="entry name" value="SBP_bac_11"/>
    <property type="match status" value="1"/>
</dbReference>
<evidence type="ECO:0000256" key="1">
    <source>
        <dbReference type="SAM" id="Phobius"/>
    </source>
</evidence>
<dbReference type="Proteomes" id="UP001597417">
    <property type="component" value="Unassembled WGS sequence"/>
</dbReference>
<evidence type="ECO:0000259" key="2">
    <source>
        <dbReference type="PROSITE" id="PS50234"/>
    </source>
</evidence>
<proteinExistence type="predicted"/>
<feature type="transmembrane region" description="Helical" evidence="1">
    <location>
        <begin position="12"/>
        <end position="36"/>
    </location>
</feature>
<dbReference type="SUPFAM" id="SSF53850">
    <property type="entry name" value="Periplasmic binding protein-like II"/>
    <property type="match status" value="1"/>
</dbReference>
<dbReference type="RefSeq" id="WP_378271730.1">
    <property type="nucleotide sequence ID" value="NZ_JBHUKR010000029.1"/>
</dbReference>
<keyword evidence="4" id="KW-1185">Reference proteome</keyword>
<evidence type="ECO:0000313" key="4">
    <source>
        <dbReference type="Proteomes" id="UP001597417"/>
    </source>
</evidence>
<evidence type="ECO:0000313" key="3">
    <source>
        <dbReference type="EMBL" id="MFD2422584.1"/>
    </source>
</evidence>
<dbReference type="Gene3D" id="3.40.50.410">
    <property type="entry name" value="von Willebrand factor, type A domain"/>
    <property type="match status" value="1"/>
</dbReference>
<organism evidence="3 4">
    <name type="scientific">Amycolatopsis pigmentata</name>
    <dbReference type="NCBI Taxonomy" id="450801"/>
    <lineage>
        <taxon>Bacteria</taxon>
        <taxon>Bacillati</taxon>
        <taxon>Actinomycetota</taxon>
        <taxon>Actinomycetes</taxon>
        <taxon>Pseudonocardiales</taxon>
        <taxon>Pseudonocardiaceae</taxon>
        <taxon>Amycolatopsis</taxon>
    </lineage>
</organism>
<protein>
    <submittedName>
        <fullName evidence="3">Substrate-binding and VWA domain-containing protein</fullName>
    </submittedName>
</protein>
<dbReference type="InterPro" id="IPR002035">
    <property type="entry name" value="VWF_A"/>
</dbReference>
<gene>
    <name evidence="3" type="ORF">ACFSXZ_40295</name>
</gene>
<reference evidence="4" key="1">
    <citation type="journal article" date="2019" name="Int. J. Syst. Evol. Microbiol.">
        <title>The Global Catalogue of Microorganisms (GCM) 10K type strain sequencing project: providing services to taxonomists for standard genome sequencing and annotation.</title>
        <authorList>
            <consortium name="The Broad Institute Genomics Platform"/>
            <consortium name="The Broad Institute Genome Sequencing Center for Infectious Disease"/>
            <person name="Wu L."/>
            <person name="Ma J."/>
        </authorList>
    </citation>
    <scope>NUCLEOTIDE SEQUENCE [LARGE SCALE GENOMIC DNA]</scope>
    <source>
        <strain evidence="4">CGMCC 4.7645</strain>
    </source>
</reference>
<dbReference type="SUPFAM" id="SSF53300">
    <property type="entry name" value="vWA-like"/>
    <property type="match status" value="1"/>
</dbReference>
<feature type="domain" description="VWFA" evidence="2">
    <location>
        <begin position="359"/>
        <end position="552"/>
    </location>
</feature>
<dbReference type="EMBL" id="JBHUKR010000029">
    <property type="protein sequence ID" value="MFD2422584.1"/>
    <property type="molecule type" value="Genomic_DNA"/>
</dbReference>